<dbReference type="EMBL" id="MG696114">
    <property type="protein sequence ID" value="AUM58590.1"/>
    <property type="molecule type" value="Genomic_DNA"/>
</dbReference>
<name>A0A2I6PFT3_9CAUD</name>
<keyword evidence="2" id="KW-1185">Reference proteome</keyword>
<evidence type="ECO:0000313" key="2">
    <source>
        <dbReference type="Proteomes" id="UP000240538"/>
    </source>
</evidence>
<proteinExistence type="predicted"/>
<sequence length="187" mass="21732">MNIVAIEGPDNTGKTTLIQHLINNEGFTLLEFPKKTSDGLFTIATRNEVAIFDTMLNHLDPSKKYILDRCFLSNMVYYIYRKHHGKSFVIKETQETFNNYVMDLINLKNKCLVIGLTRNKINSDFEDDLIKLSKEQFNDVITVYDMFYEEFGIRNFKLLEHDSNNNVLSGYSYADVTNYINTKLGQL</sequence>
<protein>
    <submittedName>
        <fullName evidence="1">Uncharacterized protein</fullName>
    </submittedName>
</protein>
<organism evidence="1 2">
    <name type="scientific">Proteus phage phiP4-3</name>
    <dbReference type="NCBI Taxonomy" id="2065203"/>
    <lineage>
        <taxon>Viruses</taxon>
        <taxon>Duplodnaviria</taxon>
        <taxon>Heunggongvirae</taxon>
        <taxon>Uroviricota</taxon>
        <taxon>Caudoviricetes</taxon>
        <taxon>Pantevenvirales</taxon>
        <taxon>Straboviridae</taxon>
        <taxon>Bragavirus</taxon>
        <taxon>Bragavirus p43</taxon>
    </lineage>
</organism>
<accession>A0A2I6PFT3</accession>
<dbReference type="SUPFAM" id="SSF52540">
    <property type="entry name" value="P-loop containing nucleoside triphosphate hydrolases"/>
    <property type="match status" value="1"/>
</dbReference>
<dbReference type="Proteomes" id="UP000240538">
    <property type="component" value="Segment"/>
</dbReference>
<evidence type="ECO:0000313" key="1">
    <source>
        <dbReference type="EMBL" id="AUM58590.1"/>
    </source>
</evidence>
<dbReference type="Gene3D" id="3.40.50.300">
    <property type="entry name" value="P-loop containing nucleotide triphosphate hydrolases"/>
    <property type="match status" value="1"/>
</dbReference>
<reference evidence="1 2" key="1">
    <citation type="submission" date="2017-12" db="EMBL/GenBank/DDBJ databases">
        <title>Complete genome sequence and characterization of bacteriophage phiP4-3 infecting Proteus pennea.</title>
        <authorList>
            <person name="He Y."/>
            <person name="Yang H."/>
        </authorList>
    </citation>
    <scope>NUCLEOTIDE SEQUENCE [LARGE SCALE GENOMIC DNA]</scope>
</reference>
<gene>
    <name evidence="1" type="ORF">phiP43_232</name>
</gene>
<dbReference type="InterPro" id="IPR027417">
    <property type="entry name" value="P-loop_NTPase"/>
</dbReference>